<name>A0A6A7BV25_9PEZI</name>
<feature type="compositionally biased region" description="Basic and acidic residues" evidence="1">
    <location>
        <begin position="85"/>
        <end position="105"/>
    </location>
</feature>
<evidence type="ECO:0000256" key="1">
    <source>
        <dbReference type="SAM" id="MobiDB-lite"/>
    </source>
</evidence>
<protein>
    <submittedName>
        <fullName evidence="2">Uncharacterized protein</fullName>
    </submittedName>
</protein>
<gene>
    <name evidence="2" type="ORF">K470DRAFT_113927</name>
</gene>
<evidence type="ECO:0000313" key="3">
    <source>
        <dbReference type="Proteomes" id="UP000799421"/>
    </source>
</evidence>
<dbReference type="EMBL" id="MU006000">
    <property type="protein sequence ID" value="KAF2858932.1"/>
    <property type="molecule type" value="Genomic_DNA"/>
</dbReference>
<dbReference type="PANTHER" id="PTHR39609:SF1">
    <property type="entry name" value="RFEG"/>
    <property type="match status" value="1"/>
</dbReference>
<organism evidence="2 3">
    <name type="scientific">Piedraia hortae CBS 480.64</name>
    <dbReference type="NCBI Taxonomy" id="1314780"/>
    <lineage>
        <taxon>Eukaryota</taxon>
        <taxon>Fungi</taxon>
        <taxon>Dikarya</taxon>
        <taxon>Ascomycota</taxon>
        <taxon>Pezizomycotina</taxon>
        <taxon>Dothideomycetes</taxon>
        <taxon>Dothideomycetidae</taxon>
        <taxon>Capnodiales</taxon>
        <taxon>Piedraiaceae</taxon>
        <taxon>Piedraia</taxon>
    </lineage>
</organism>
<evidence type="ECO:0000313" key="2">
    <source>
        <dbReference type="EMBL" id="KAF2858932.1"/>
    </source>
</evidence>
<dbReference type="Proteomes" id="UP000799421">
    <property type="component" value="Unassembled WGS sequence"/>
</dbReference>
<keyword evidence="3" id="KW-1185">Reference proteome</keyword>
<dbReference type="PANTHER" id="PTHR39609">
    <property type="entry name" value="RFEG-RELATED"/>
    <property type="match status" value="1"/>
</dbReference>
<sequence>MSKFKLHQWFVPGEGIDRIVISGDIQRYLGDDATVRPGIGTGEYEAYRNLTSAMVEDLRADSAKWRAEQRRGRRNDDYVGSSTYHDSKKRIDARREESPRFDDRSCQTLVTPVVGRPEEFWPSRPSRI</sequence>
<accession>A0A6A7BV25</accession>
<proteinExistence type="predicted"/>
<dbReference type="AlphaFoldDB" id="A0A6A7BV25"/>
<feature type="region of interest" description="Disordered" evidence="1">
    <location>
        <begin position="64"/>
        <end position="106"/>
    </location>
</feature>
<feature type="compositionally biased region" description="Basic and acidic residues" evidence="1">
    <location>
        <begin position="64"/>
        <end position="77"/>
    </location>
</feature>
<reference evidence="2" key="1">
    <citation type="journal article" date="2020" name="Stud. Mycol.">
        <title>101 Dothideomycetes genomes: a test case for predicting lifestyles and emergence of pathogens.</title>
        <authorList>
            <person name="Haridas S."/>
            <person name="Albert R."/>
            <person name="Binder M."/>
            <person name="Bloem J."/>
            <person name="Labutti K."/>
            <person name="Salamov A."/>
            <person name="Andreopoulos B."/>
            <person name="Baker S."/>
            <person name="Barry K."/>
            <person name="Bills G."/>
            <person name="Bluhm B."/>
            <person name="Cannon C."/>
            <person name="Castanera R."/>
            <person name="Culley D."/>
            <person name="Daum C."/>
            <person name="Ezra D."/>
            <person name="Gonzalez J."/>
            <person name="Henrissat B."/>
            <person name="Kuo A."/>
            <person name="Liang C."/>
            <person name="Lipzen A."/>
            <person name="Lutzoni F."/>
            <person name="Magnuson J."/>
            <person name="Mondo S."/>
            <person name="Nolan M."/>
            <person name="Ohm R."/>
            <person name="Pangilinan J."/>
            <person name="Park H.-J."/>
            <person name="Ramirez L."/>
            <person name="Alfaro M."/>
            <person name="Sun H."/>
            <person name="Tritt A."/>
            <person name="Yoshinaga Y."/>
            <person name="Zwiers L.-H."/>
            <person name="Turgeon B."/>
            <person name="Goodwin S."/>
            <person name="Spatafora J."/>
            <person name="Crous P."/>
            <person name="Grigoriev I."/>
        </authorList>
    </citation>
    <scope>NUCLEOTIDE SEQUENCE</scope>
    <source>
        <strain evidence="2">CBS 480.64</strain>
    </source>
</reference>
<dbReference type="OrthoDB" id="4146887at2759"/>